<keyword evidence="4 5" id="KW-0720">Serine protease</keyword>
<dbReference type="InterPro" id="IPR036852">
    <property type="entry name" value="Peptidase_S8/S53_dom_sf"/>
</dbReference>
<gene>
    <name evidence="7" type="ORF">JIG36_01255</name>
</gene>
<dbReference type="PROSITE" id="PS51892">
    <property type="entry name" value="SUBTILASE"/>
    <property type="match status" value="1"/>
</dbReference>
<keyword evidence="8" id="KW-1185">Reference proteome</keyword>
<name>A0ABS2A2W1_9ACTN</name>
<evidence type="ECO:0000256" key="2">
    <source>
        <dbReference type="ARBA" id="ARBA00022670"/>
    </source>
</evidence>
<dbReference type="PROSITE" id="PS00137">
    <property type="entry name" value="SUBTILASE_HIS"/>
    <property type="match status" value="1"/>
</dbReference>
<dbReference type="InterPro" id="IPR022398">
    <property type="entry name" value="Peptidase_S8_His-AS"/>
</dbReference>
<dbReference type="InterPro" id="IPR000209">
    <property type="entry name" value="Peptidase_S8/S53_dom"/>
</dbReference>
<feature type="domain" description="Peptidase S8/S53" evidence="6">
    <location>
        <begin position="238"/>
        <end position="556"/>
    </location>
</feature>
<dbReference type="PANTHER" id="PTHR43806:SF11">
    <property type="entry name" value="CEREVISIN-RELATED"/>
    <property type="match status" value="1"/>
</dbReference>
<dbReference type="RefSeq" id="WP_203374096.1">
    <property type="nucleotide sequence ID" value="NZ_JAENHP010000001.1"/>
</dbReference>
<evidence type="ECO:0000256" key="4">
    <source>
        <dbReference type="ARBA" id="ARBA00022825"/>
    </source>
</evidence>
<dbReference type="EMBL" id="JAENHP010000001">
    <property type="protein sequence ID" value="MBM2614182.1"/>
    <property type="molecule type" value="Genomic_DNA"/>
</dbReference>
<comment type="caution">
    <text evidence="7">The sequence shown here is derived from an EMBL/GenBank/DDBJ whole genome shotgun (WGS) entry which is preliminary data.</text>
</comment>
<evidence type="ECO:0000313" key="8">
    <source>
        <dbReference type="Proteomes" id="UP000632138"/>
    </source>
</evidence>
<dbReference type="SUPFAM" id="SSF52743">
    <property type="entry name" value="Subtilisin-like"/>
    <property type="match status" value="1"/>
</dbReference>
<reference evidence="7 8" key="1">
    <citation type="submission" date="2021-01" db="EMBL/GenBank/DDBJ databases">
        <title>Actinoplanes sp. nov. LDG1-06 isolated from lichen.</title>
        <authorList>
            <person name="Saeng-In P."/>
            <person name="Phongsopitanun W."/>
            <person name="Kanchanasin P."/>
            <person name="Yuki M."/>
            <person name="Kudo T."/>
            <person name="Ohkuma M."/>
            <person name="Tanasupawat S."/>
        </authorList>
    </citation>
    <scope>NUCLEOTIDE SEQUENCE [LARGE SCALE GENOMIC DNA]</scope>
    <source>
        <strain evidence="7 8">LDG1-06</strain>
    </source>
</reference>
<dbReference type="PRINTS" id="PR00723">
    <property type="entry name" value="SUBTILISIN"/>
</dbReference>
<dbReference type="Proteomes" id="UP000632138">
    <property type="component" value="Unassembled WGS sequence"/>
</dbReference>
<feature type="active site" description="Charge relay system" evidence="5">
    <location>
        <position position="508"/>
    </location>
</feature>
<dbReference type="Gene3D" id="3.40.50.200">
    <property type="entry name" value="Peptidase S8/S53 domain"/>
    <property type="match status" value="1"/>
</dbReference>
<keyword evidence="2 5" id="KW-0645">Protease</keyword>
<evidence type="ECO:0000256" key="5">
    <source>
        <dbReference type="PROSITE-ProRule" id="PRU01240"/>
    </source>
</evidence>
<dbReference type="InterPro" id="IPR015500">
    <property type="entry name" value="Peptidase_S8_subtilisin-rel"/>
</dbReference>
<proteinExistence type="inferred from homology"/>
<keyword evidence="3 5" id="KW-0378">Hydrolase</keyword>
<dbReference type="CDD" id="cd07487">
    <property type="entry name" value="Peptidases_S8_1"/>
    <property type="match status" value="1"/>
</dbReference>
<protein>
    <submittedName>
        <fullName evidence="7">S8 family peptidase</fullName>
    </submittedName>
</protein>
<dbReference type="InterPro" id="IPR023828">
    <property type="entry name" value="Peptidase_S8_Ser-AS"/>
</dbReference>
<evidence type="ECO:0000259" key="6">
    <source>
        <dbReference type="Pfam" id="PF00082"/>
    </source>
</evidence>
<feature type="active site" description="Charge relay system" evidence="5">
    <location>
        <position position="315"/>
    </location>
</feature>
<dbReference type="PROSITE" id="PS00138">
    <property type="entry name" value="SUBTILASE_SER"/>
    <property type="match status" value="1"/>
</dbReference>
<evidence type="ECO:0000256" key="3">
    <source>
        <dbReference type="ARBA" id="ARBA00022801"/>
    </source>
</evidence>
<accession>A0ABS2A2W1</accession>
<evidence type="ECO:0000313" key="7">
    <source>
        <dbReference type="EMBL" id="MBM2614182.1"/>
    </source>
</evidence>
<organism evidence="7 8">
    <name type="scientific">Paractinoplanes ovalisporus</name>
    <dbReference type="NCBI Taxonomy" id="2810368"/>
    <lineage>
        <taxon>Bacteria</taxon>
        <taxon>Bacillati</taxon>
        <taxon>Actinomycetota</taxon>
        <taxon>Actinomycetes</taxon>
        <taxon>Micromonosporales</taxon>
        <taxon>Micromonosporaceae</taxon>
        <taxon>Paractinoplanes</taxon>
    </lineage>
</organism>
<evidence type="ECO:0000256" key="1">
    <source>
        <dbReference type="ARBA" id="ARBA00011073"/>
    </source>
</evidence>
<dbReference type="PANTHER" id="PTHR43806">
    <property type="entry name" value="PEPTIDASE S8"/>
    <property type="match status" value="1"/>
</dbReference>
<sequence length="567" mass="61992">MKRREFDLVFSGRNPLLPFATDCPVRYEVWLAFATDDEPGRRHDLMLHASEWSAEELAEELESELGGGADVAVSGDYVAVRVTFAELVQSILPLTTLESSLTRLESALNEDRDSVSIMFTSVRPTRTEDDGRAQRRAVEDWEELRWFTRLLTAVQRRQFENRPSEALPALVSLLVPAVDEQLTATFDGWVALPGSPSDSGPIGSVTLNRKARIAVTESRRTVKADAAGSLFDVSCANITWAVLDSGIDARHPAFALCGPDGSPSDGSRITATYDFTRFRTVMAEFDGFLVDWHEIEHKLLVPQDDKNYEPPVDDHGTHVAGVLGGNWSEEKLRGICPDIRMWDIRVLEQDGTGDEFNILAALQFLRWKNERSTFPVVAGANLSFALKHEVANYSCGWTPVCVEADKLVRSGVVVVTVAGNAAFVDENGSRLSDGTSHRAISITDPGNTESVITVGATHRTDPHRHGVSFFSGRGPTADGRIKPDLLAPGERIDGPIPDSGMRRMTGTSQAAPHVSGAAAMLMSRHRELLGRPERVKEILCGSATDLGRAPSFQGHGLLDVLRAMQAL</sequence>
<dbReference type="InterPro" id="IPR050131">
    <property type="entry name" value="Peptidase_S8_subtilisin-like"/>
</dbReference>
<comment type="similarity">
    <text evidence="1 5">Belongs to the peptidase S8 family.</text>
</comment>
<dbReference type="Pfam" id="PF00082">
    <property type="entry name" value="Peptidase_S8"/>
    <property type="match status" value="1"/>
</dbReference>
<feature type="active site" description="Charge relay system" evidence="5">
    <location>
        <position position="244"/>
    </location>
</feature>